<feature type="region of interest" description="Disordered" evidence="8">
    <location>
        <begin position="161"/>
        <end position="187"/>
    </location>
</feature>
<keyword evidence="3" id="KW-0238">DNA-binding</keyword>
<feature type="region of interest" description="Disordered" evidence="8">
    <location>
        <begin position="1"/>
        <end position="34"/>
    </location>
</feature>
<dbReference type="EnsemblPlants" id="Kaladp0043s0143.1.v1.1">
    <property type="protein sequence ID" value="Kaladp0043s0143.1.v1.1"/>
    <property type="gene ID" value="Kaladp0043s0143.v1.1"/>
</dbReference>
<dbReference type="Proteomes" id="UP000594263">
    <property type="component" value="Unplaced"/>
</dbReference>
<comment type="subcellular location">
    <subcellularLocation>
        <location evidence="1">Nucleus</location>
    </subcellularLocation>
</comment>
<evidence type="ECO:0000256" key="4">
    <source>
        <dbReference type="ARBA" id="ARBA00023159"/>
    </source>
</evidence>
<evidence type="ECO:0000259" key="9">
    <source>
        <dbReference type="PROSITE" id="PS51032"/>
    </source>
</evidence>
<evidence type="ECO:0000256" key="1">
    <source>
        <dbReference type="ARBA" id="ARBA00004123"/>
    </source>
</evidence>
<dbReference type="GO" id="GO:0003677">
    <property type="term" value="F:DNA binding"/>
    <property type="evidence" value="ECO:0007669"/>
    <property type="project" value="UniProtKB-KW"/>
</dbReference>
<keyword evidence="5" id="KW-0804">Transcription</keyword>
<dbReference type="GO" id="GO:0003700">
    <property type="term" value="F:DNA-binding transcription factor activity"/>
    <property type="evidence" value="ECO:0007669"/>
    <property type="project" value="InterPro"/>
</dbReference>
<dbReference type="PANTHER" id="PTHR31839">
    <property type="entry name" value="DEHYDRATION-RESPONSIVE ELEMENT-BINDING PROTEIN 1D"/>
    <property type="match status" value="1"/>
</dbReference>
<dbReference type="PRINTS" id="PR00367">
    <property type="entry name" value="ETHRSPELEMNT"/>
</dbReference>
<dbReference type="Gene3D" id="3.30.730.10">
    <property type="entry name" value="AP2/ERF domain"/>
    <property type="match status" value="1"/>
</dbReference>
<comment type="similarity">
    <text evidence="7">Belongs to the AP2/ERF transcription factor family. ERF subfamily.</text>
</comment>
<proteinExistence type="inferred from homology"/>
<dbReference type="OMA" id="CAAGHSH"/>
<dbReference type="FunFam" id="3.30.730.10:FF:000001">
    <property type="entry name" value="Ethylene-responsive transcription factor 2"/>
    <property type="match status" value="1"/>
</dbReference>
<keyword evidence="2" id="KW-0805">Transcription regulation</keyword>
<keyword evidence="11" id="KW-1185">Reference proteome</keyword>
<sequence length="187" mass="20131">MYEGAGANMRRTDRPHGEERGHSRPGKHTHPRYRGIRARGTKWVSEIREPRKTNRIWLGTYPTPEMAAAAYDTAALALRGSDAVLNFPEFGNMYPAPASLSAADIRAAAEAAAAQRLRQPVDEAVQGGGGGQTGVDQEYVDEDAIFDMPNYLAEMAEGMMVSPPRMKPPGGDDPGEGSSSGGLWGYP</sequence>
<accession>A0A7N0TRV5</accession>
<dbReference type="Gramene" id="Kaladp0043s0143.1.v1.1">
    <property type="protein sequence ID" value="Kaladp0043s0143.1.v1.1"/>
    <property type="gene ID" value="Kaladp0043s0143.v1.1"/>
</dbReference>
<feature type="compositionally biased region" description="Basic residues" evidence="8">
    <location>
        <begin position="23"/>
        <end position="34"/>
    </location>
</feature>
<dbReference type="InterPro" id="IPR001471">
    <property type="entry name" value="AP2/ERF_dom"/>
</dbReference>
<dbReference type="Pfam" id="PF00847">
    <property type="entry name" value="AP2"/>
    <property type="match status" value="1"/>
</dbReference>
<evidence type="ECO:0000256" key="7">
    <source>
        <dbReference type="ARBA" id="ARBA00024343"/>
    </source>
</evidence>
<dbReference type="InterPro" id="IPR045277">
    <property type="entry name" value="DRE1A-I"/>
</dbReference>
<evidence type="ECO:0000313" key="11">
    <source>
        <dbReference type="Proteomes" id="UP000594263"/>
    </source>
</evidence>
<keyword evidence="6" id="KW-0539">Nucleus</keyword>
<feature type="domain" description="AP2/ERF" evidence="9">
    <location>
        <begin position="32"/>
        <end position="88"/>
    </location>
</feature>
<dbReference type="PROSITE" id="PS51032">
    <property type="entry name" value="AP2_ERF"/>
    <property type="match status" value="1"/>
</dbReference>
<dbReference type="GO" id="GO:0005634">
    <property type="term" value="C:nucleus"/>
    <property type="evidence" value="ECO:0007669"/>
    <property type="project" value="UniProtKB-SubCell"/>
</dbReference>
<reference evidence="10" key="1">
    <citation type="submission" date="2021-01" db="UniProtKB">
        <authorList>
            <consortium name="EnsemblPlants"/>
        </authorList>
    </citation>
    <scope>IDENTIFICATION</scope>
</reference>
<evidence type="ECO:0000256" key="2">
    <source>
        <dbReference type="ARBA" id="ARBA00023015"/>
    </source>
</evidence>
<dbReference type="SMART" id="SM00380">
    <property type="entry name" value="AP2"/>
    <property type="match status" value="1"/>
</dbReference>
<evidence type="ECO:0000256" key="3">
    <source>
        <dbReference type="ARBA" id="ARBA00023125"/>
    </source>
</evidence>
<dbReference type="PANTHER" id="PTHR31839:SF85">
    <property type="entry name" value="AP2_ERF DOMAIN-CONTAINING PROTEIN"/>
    <property type="match status" value="1"/>
</dbReference>
<feature type="compositionally biased region" description="Gly residues" evidence="8">
    <location>
        <begin position="178"/>
        <end position="187"/>
    </location>
</feature>
<evidence type="ECO:0000313" key="10">
    <source>
        <dbReference type="EnsemblPlants" id="Kaladp0043s0143.1.v1.1"/>
    </source>
</evidence>
<evidence type="ECO:0000256" key="5">
    <source>
        <dbReference type="ARBA" id="ARBA00023163"/>
    </source>
</evidence>
<feature type="compositionally biased region" description="Basic and acidic residues" evidence="8">
    <location>
        <begin position="10"/>
        <end position="22"/>
    </location>
</feature>
<name>A0A7N0TRV5_KALFE</name>
<protein>
    <recommendedName>
        <fullName evidence="9">AP2/ERF domain-containing protein</fullName>
    </recommendedName>
</protein>
<evidence type="ECO:0000256" key="6">
    <source>
        <dbReference type="ARBA" id="ARBA00023242"/>
    </source>
</evidence>
<dbReference type="SUPFAM" id="SSF54171">
    <property type="entry name" value="DNA-binding domain"/>
    <property type="match status" value="1"/>
</dbReference>
<dbReference type="InterPro" id="IPR036955">
    <property type="entry name" value="AP2/ERF_dom_sf"/>
</dbReference>
<evidence type="ECO:0000256" key="8">
    <source>
        <dbReference type="SAM" id="MobiDB-lite"/>
    </source>
</evidence>
<dbReference type="InterPro" id="IPR016177">
    <property type="entry name" value="DNA-bd_dom_sf"/>
</dbReference>
<keyword evidence="4" id="KW-0010">Activator</keyword>
<organism evidence="10 11">
    <name type="scientific">Kalanchoe fedtschenkoi</name>
    <name type="common">Lavender scallops</name>
    <name type="synonym">South American air plant</name>
    <dbReference type="NCBI Taxonomy" id="63787"/>
    <lineage>
        <taxon>Eukaryota</taxon>
        <taxon>Viridiplantae</taxon>
        <taxon>Streptophyta</taxon>
        <taxon>Embryophyta</taxon>
        <taxon>Tracheophyta</taxon>
        <taxon>Spermatophyta</taxon>
        <taxon>Magnoliopsida</taxon>
        <taxon>eudicotyledons</taxon>
        <taxon>Gunneridae</taxon>
        <taxon>Pentapetalae</taxon>
        <taxon>Saxifragales</taxon>
        <taxon>Crassulaceae</taxon>
        <taxon>Kalanchoe</taxon>
    </lineage>
</organism>
<dbReference type="AlphaFoldDB" id="A0A7N0TRV5"/>
<dbReference type="CDD" id="cd00018">
    <property type="entry name" value="AP2"/>
    <property type="match status" value="1"/>
</dbReference>